<dbReference type="EMBL" id="QDDR01000014">
    <property type="protein sequence ID" value="PVE45546.1"/>
    <property type="molecule type" value="Genomic_DNA"/>
</dbReference>
<evidence type="ECO:0000313" key="2">
    <source>
        <dbReference type="EMBL" id="PVE45546.1"/>
    </source>
</evidence>
<dbReference type="AlphaFoldDB" id="A0A2T7ULK1"/>
<organism evidence="2 3">
    <name type="scientific">Pararhodobacter aggregans</name>
    <dbReference type="NCBI Taxonomy" id="404875"/>
    <lineage>
        <taxon>Bacteria</taxon>
        <taxon>Pseudomonadati</taxon>
        <taxon>Pseudomonadota</taxon>
        <taxon>Alphaproteobacteria</taxon>
        <taxon>Rhodobacterales</taxon>
        <taxon>Paracoccaceae</taxon>
        <taxon>Pararhodobacter</taxon>
    </lineage>
</organism>
<evidence type="ECO:0000313" key="3">
    <source>
        <dbReference type="Proteomes" id="UP000244810"/>
    </source>
</evidence>
<comment type="caution">
    <text evidence="2">The sequence shown here is derived from an EMBL/GenBank/DDBJ whole genome shotgun (WGS) entry which is preliminary data.</text>
</comment>
<dbReference type="SUPFAM" id="SSF140566">
    <property type="entry name" value="FlgN-like"/>
    <property type="match status" value="1"/>
</dbReference>
<dbReference type="RefSeq" id="WP_107754469.1">
    <property type="nucleotide sequence ID" value="NZ_QBKF01000013.1"/>
</dbReference>
<evidence type="ECO:0008006" key="4">
    <source>
        <dbReference type="Google" id="ProtNLM"/>
    </source>
</evidence>
<feature type="region of interest" description="Disordered" evidence="1">
    <location>
        <begin position="98"/>
        <end position="123"/>
    </location>
</feature>
<protein>
    <recommendedName>
        <fullName evidence="4">Flagellar protein FlgN</fullName>
    </recommendedName>
</protein>
<reference evidence="2 3" key="1">
    <citation type="journal article" date="2011" name="Syst. Appl. Microbiol.">
        <title>Defluviimonas denitrificans gen. nov., sp. nov., and Pararhodobacter aggregans gen. nov., sp. nov., non-phototrophic Rhodobacteraceae from the biofilter of a marine aquaculture.</title>
        <authorList>
            <person name="Foesel B.U."/>
            <person name="Drake H.L."/>
            <person name="Schramm A."/>
        </authorList>
    </citation>
    <scope>NUCLEOTIDE SEQUENCE [LARGE SCALE GENOMIC DNA]</scope>
    <source>
        <strain evidence="2 3">D1-19</strain>
    </source>
</reference>
<dbReference type="GO" id="GO:0044780">
    <property type="term" value="P:bacterial-type flagellum assembly"/>
    <property type="evidence" value="ECO:0007669"/>
    <property type="project" value="InterPro"/>
</dbReference>
<evidence type="ECO:0000256" key="1">
    <source>
        <dbReference type="SAM" id="MobiDB-lite"/>
    </source>
</evidence>
<proteinExistence type="predicted"/>
<name>A0A2T7ULK1_9RHOB</name>
<keyword evidence="3" id="KW-1185">Reference proteome</keyword>
<gene>
    <name evidence="2" type="ORF">DDE23_21230</name>
</gene>
<dbReference type="InterPro" id="IPR036679">
    <property type="entry name" value="FlgN-like_sf"/>
</dbReference>
<dbReference type="Gene3D" id="1.20.58.300">
    <property type="entry name" value="FlgN-like"/>
    <property type="match status" value="1"/>
</dbReference>
<accession>A0A2T7ULK1</accession>
<dbReference type="Proteomes" id="UP000244810">
    <property type="component" value="Unassembled WGS sequence"/>
</dbReference>
<sequence length="123" mass="13418">MTARSLSRGDLRRLAALLRQERAALTRGDYARLEALAPRKIQLLERFEAGEPLPDTPANRALAAEIRAIAARNARLFEAAIAGIREARALLLRARDRGRGQTYGPNGSRAALEPAAGSLHRRA</sequence>